<evidence type="ECO:0000256" key="5">
    <source>
        <dbReference type="ARBA" id="ARBA00023136"/>
    </source>
</evidence>
<keyword evidence="5 7" id="KW-0472">Membrane</keyword>
<evidence type="ECO:0000313" key="9">
    <source>
        <dbReference type="EMBL" id="RWR93494.1"/>
    </source>
</evidence>
<comment type="similarity">
    <text evidence="6">Belongs to the DESIGUAL family.</text>
</comment>
<dbReference type="EMBL" id="QPKB01000010">
    <property type="protein sequence ID" value="RWR93494.1"/>
    <property type="molecule type" value="Genomic_DNA"/>
</dbReference>
<keyword evidence="4 7" id="KW-1133">Transmembrane helix</keyword>
<evidence type="ECO:0000256" key="1">
    <source>
        <dbReference type="ARBA" id="ARBA00004127"/>
    </source>
</evidence>
<proteinExistence type="inferred from homology"/>
<dbReference type="OrthoDB" id="1667348at2759"/>
<organism evidence="9 10">
    <name type="scientific">Cinnamomum micranthum f. kanehirae</name>
    <dbReference type="NCBI Taxonomy" id="337451"/>
    <lineage>
        <taxon>Eukaryota</taxon>
        <taxon>Viridiplantae</taxon>
        <taxon>Streptophyta</taxon>
        <taxon>Embryophyta</taxon>
        <taxon>Tracheophyta</taxon>
        <taxon>Spermatophyta</taxon>
        <taxon>Magnoliopsida</taxon>
        <taxon>Magnoliidae</taxon>
        <taxon>Laurales</taxon>
        <taxon>Lauraceae</taxon>
        <taxon>Cinnamomum</taxon>
    </lineage>
</organism>
<evidence type="ECO:0000256" key="6">
    <source>
        <dbReference type="ARBA" id="ARBA00029467"/>
    </source>
</evidence>
<evidence type="ECO:0000256" key="4">
    <source>
        <dbReference type="ARBA" id="ARBA00022989"/>
    </source>
</evidence>
<evidence type="ECO:0000256" key="8">
    <source>
        <dbReference type="SAM" id="SignalP"/>
    </source>
</evidence>
<evidence type="ECO:0000256" key="3">
    <source>
        <dbReference type="ARBA" id="ARBA00022729"/>
    </source>
</evidence>
<gene>
    <name evidence="9" type="ORF">CKAN_02274700</name>
</gene>
<dbReference type="InterPro" id="IPR052222">
    <property type="entry name" value="DESIGUAL"/>
</dbReference>
<comment type="caution">
    <text evidence="9">The sequence shown here is derived from an EMBL/GenBank/DDBJ whole genome shotgun (WGS) entry which is preliminary data.</text>
</comment>
<reference evidence="9 10" key="1">
    <citation type="journal article" date="2019" name="Nat. Plants">
        <title>Stout camphor tree genome fills gaps in understanding of flowering plant genome evolution.</title>
        <authorList>
            <person name="Chaw S.M."/>
            <person name="Liu Y.C."/>
            <person name="Wu Y.W."/>
            <person name="Wang H.Y."/>
            <person name="Lin C.I."/>
            <person name="Wu C.S."/>
            <person name="Ke H.M."/>
            <person name="Chang L.Y."/>
            <person name="Hsu C.Y."/>
            <person name="Yang H.T."/>
            <person name="Sudianto E."/>
            <person name="Hsu M.H."/>
            <person name="Wu K.P."/>
            <person name="Wang L.N."/>
            <person name="Leebens-Mack J.H."/>
            <person name="Tsai I.J."/>
        </authorList>
    </citation>
    <scope>NUCLEOTIDE SEQUENCE [LARGE SCALE GENOMIC DNA]</scope>
    <source>
        <strain evidence="10">cv. Chaw 1501</strain>
        <tissue evidence="9">Young leaves</tissue>
    </source>
</reference>
<dbReference type="Pfam" id="PF06749">
    <property type="entry name" value="DUF1218"/>
    <property type="match status" value="1"/>
</dbReference>
<keyword evidence="10" id="KW-1185">Reference proteome</keyword>
<dbReference type="InterPro" id="IPR009606">
    <property type="entry name" value="DEAL/Modifying_wall_lignin1/2"/>
</dbReference>
<dbReference type="Proteomes" id="UP000283530">
    <property type="component" value="Unassembled WGS sequence"/>
</dbReference>
<name>A0A3S4PQC2_9MAGN</name>
<sequence>MRKFQCAMACVMIVVLDLVAGILGILAENVQNKMAHVRILIFECKEASHKAYSLGLAAAILLALAHVIATLLGGCKCVCSPREIQRASRRKKLSAASLVLSWVILTVGFLLLIIGALSNSKSRAHCGISHHKFLSIGGVLCFFHALVSLAFCISASAPLIEAKRSTATGRESGVQMT</sequence>
<accession>A0A3S4PQC2</accession>
<feature type="transmembrane region" description="Helical" evidence="7">
    <location>
        <begin position="51"/>
        <end position="72"/>
    </location>
</feature>
<dbReference type="PANTHER" id="PTHR31769">
    <property type="entry name" value="OS07G0462200 PROTEIN-RELATED"/>
    <property type="match status" value="1"/>
</dbReference>
<feature type="signal peptide" evidence="8">
    <location>
        <begin position="1"/>
        <end position="27"/>
    </location>
</feature>
<keyword evidence="3 8" id="KW-0732">Signal</keyword>
<evidence type="ECO:0000313" key="10">
    <source>
        <dbReference type="Proteomes" id="UP000283530"/>
    </source>
</evidence>
<feature type="chain" id="PRO_5018595624" evidence="8">
    <location>
        <begin position="28"/>
        <end position="177"/>
    </location>
</feature>
<keyword evidence="2 7" id="KW-0812">Transmembrane</keyword>
<dbReference type="GO" id="GO:0012505">
    <property type="term" value="C:endomembrane system"/>
    <property type="evidence" value="ECO:0007669"/>
    <property type="project" value="UniProtKB-SubCell"/>
</dbReference>
<evidence type="ECO:0000256" key="2">
    <source>
        <dbReference type="ARBA" id="ARBA00022692"/>
    </source>
</evidence>
<evidence type="ECO:0000256" key="7">
    <source>
        <dbReference type="SAM" id="Phobius"/>
    </source>
</evidence>
<feature type="transmembrane region" description="Helical" evidence="7">
    <location>
        <begin position="136"/>
        <end position="160"/>
    </location>
</feature>
<dbReference type="AlphaFoldDB" id="A0A3S4PQC2"/>
<comment type="subcellular location">
    <subcellularLocation>
        <location evidence="1">Endomembrane system</location>
        <topology evidence="1">Multi-pass membrane protein</topology>
    </subcellularLocation>
</comment>
<feature type="transmembrane region" description="Helical" evidence="7">
    <location>
        <begin position="93"/>
        <end position="116"/>
    </location>
</feature>
<protein>
    <submittedName>
        <fullName evidence="9">DUF1218 domain-containing protein</fullName>
    </submittedName>
</protein>